<evidence type="ECO:0000259" key="8">
    <source>
        <dbReference type="Pfam" id="PF02237"/>
    </source>
</evidence>
<keyword evidence="1 10" id="KW-0436">Ligase</keyword>
<dbReference type="AlphaFoldDB" id="A0A849I7G5"/>
<organism evidence="10 11">
    <name type="scientific">Enterovirga aerilata</name>
    <dbReference type="NCBI Taxonomy" id="2730920"/>
    <lineage>
        <taxon>Bacteria</taxon>
        <taxon>Pseudomonadati</taxon>
        <taxon>Pseudomonadota</taxon>
        <taxon>Alphaproteobacteria</taxon>
        <taxon>Hyphomicrobiales</taxon>
        <taxon>Methylobacteriaceae</taxon>
        <taxon>Enterovirga</taxon>
    </lineage>
</organism>
<evidence type="ECO:0000256" key="7">
    <source>
        <dbReference type="SAM" id="MobiDB-lite"/>
    </source>
</evidence>
<feature type="region of interest" description="Disordered" evidence="7">
    <location>
        <begin position="107"/>
        <end position="140"/>
    </location>
</feature>
<evidence type="ECO:0000256" key="4">
    <source>
        <dbReference type="ARBA" id="ARBA00023267"/>
    </source>
</evidence>
<evidence type="ECO:0000313" key="10">
    <source>
        <dbReference type="EMBL" id="NNM72339.1"/>
    </source>
</evidence>
<dbReference type="CDD" id="cd16442">
    <property type="entry name" value="BPL"/>
    <property type="match status" value="1"/>
</dbReference>
<comment type="caution">
    <text evidence="10">The sequence shown here is derived from an EMBL/GenBank/DDBJ whole genome shotgun (WGS) entry which is preliminary data.</text>
</comment>
<keyword evidence="4" id="KW-0092">Biotin</keyword>
<dbReference type="GO" id="GO:0004077">
    <property type="term" value="F:biotin--[biotin carboxyl-carrier protein] ligase activity"/>
    <property type="evidence" value="ECO:0007669"/>
    <property type="project" value="UniProtKB-EC"/>
</dbReference>
<proteinExistence type="predicted"/>
<dbReference type="EMBL" id="JABEPP010000002">
    <property type="protein sequence ID" value="NNM72339.1"/>
    <property type="molecule type" value="Genomic_DNA"/>
</dbReference>
<dbReference type="InterPro" id="IPR004408">
    <property type="entry name" value="Biotin_CoA_COase_ligase"/>
</dbReference>
<dbReference type="Proteomes" id="UP000564885">
    <property type="component" value="Unassembled WGS sequence"/>
</dbReference>
<evidence type="ECO:0000256" key="3">
    <source>
        <dbReference type="ARBA" id="ARBA00022840"/>
    </source>
</evidence>
<dbReference type="PANTHER" id="PTHR12835:SF5">
    <property type="entry name" value="BIOTIN--PROTEIN LIGASE"/>
    <property type="match status" value="1"/>
</dbReference>
<feature type="domain" description="Biotin protein ligase C-terminal" evidence="8">
    <location>
        <begin position="249"/>
        <end position="294"/>
    </location>
</feature>
<dbReference type="SUPFAM" id="SSF50037">
    <property type="entry name" value="C-terminal domain of transcriptional repressors"/>
    <property type="match status" value="1"/>
</dbReference>
<dbReference type="GO" id="GO:0005524">
    <property type="term" value="F:ATP binding"/>
    <property type="evidence" value="ECO:0007669"/>
    <property type="project" value="UniProtKB-KW"/>
</dbReference>
<keyword evidence="11" id="KW-1185">Reference proteome</keyword>
<protein>
    <recommendedName>
        <fullName evidence="5">biotin--[biotin carboxyl-carrier protein] ligase</fullName>
        <ecNumber evidence="5">6.3.4.15</ecNumber>
    </recommendedName>
</protein>
<keyword evidence="3" id="KW-0067">ATP-binding</keyword>
<accession>A0A849I7G5</accession>
<evidence type="ECO:0000256" key="2">
    <source>
        <dbReference type="ARBA" id="ARBA00022741"/>
    </source>
</evidence>
<dbReference type="InterPro" id="IPR004143">
    <property type="entry name" value="BPL_LPL_catalytic"/>
</dbReference>
<sequence length="306" mass="31706">MAFALAPEAAASGYGLVAHETIGSTNVDAMARLHAGAPAPFWVVSRHQNQGRGRRGAAWETQAGNLAASLALTTRAEPAVVATLGFVAGLALVRALDAVCALPSPLAGEGGPGVSRGRMRGEDGAGDPSSVVPSGRHLLPQGEKEGRRFRLKWPNDVLADGAKLAGILLETETLGEARAVVIGIGVNVAHSPKGLPYPVASLRSLGHAVGPEELFTRLSAEWVETAGIWDEGRDFDAIRDLWLARAAGLGEPIFVRSGTIVTSGTFETIDGHGQLVLRTAEGEIRTISAGEVHFGTAATARPEVAA</sequence>
<dbReference type="RefSeq" id="WP_171217818.1">
    <property type="nucleotide sequence ID" value="NZ_JABEPP010000002.1"/>
</dbReference>
<dbReference type="InterPro" id="IPR003142">
    <property type="entry name" value="BPL_C"/>
</dbReference>
<evidence type="ECO:0000256" key="1">
    <source>
        <dbReference type="ARBA" id="ARBA00022598"/>
    </source>
</evidence>
<dbReference type="EC" id="6.3.4.15" evidence="5"/>
<dbReference type="SUPFAM" id="SSF55681">
    <property type="entry name" value="Class II aaRS and biotin synthetases"/>
    <property type="match status" value="2"/>
</dbReference>
<comment type="catalytic activity">
    <reaction evidence="6">
        <text>biotin + L-lysyl-[protein] + ATP = N(6)-biotinyl-L-lysyl-[protein] + AMP + diphosphate + H(+)</text>
        <dbReference type="Rhea" id="RHEA:11756"/>
        <dbReference type="Rhea" id="RHEA-COMP:9752"/>
        <dbReference type="Rhea" id="RHEA-COMP:10505"/>
        <dbReference type="ChEBI" id="CHEBI:15378"/>
        <dbReference type="ChEBI" id="CHEBI:29969"/>
        <dbReference type="ChEBI" id="CHEBI:30616"/>
        <dbReference type="ChEBI" id="CHEBI:33019"/>
        <dbReference type="ChEBI" id="CHEBI:57586"/>
        <dbReference type="ChEBI" id="CHEBI:83144"/>
        <dbReference type="ChEBI" id="CHEBI:456215"/>
        <dbReference type="EC" id="6.3.4.15"/>
    </reaction>
</comment>
<keyword evidence="2" id="KW-0547">Nucleotide-binding</keyword>
<dbReference type="InterPro" id="IPR008988">
    <property type="entry name" value="Transcriptional_repressor_C"/>
</dbReference>
<dbReference type="Gene3D" id="2.30.30.100">
    <property type="match status" value="1"/>
</dbReference>
<dbReference type="PANTHER" id="PTHR12835">
    <property type="entry name" value="BIOTIN PROTEIN LIGASE"/>
    <property type="match status" value="1"/>
</dbReference>
<feature type="domain" description="BPL/LPL catalytic" evidence="9">
    <location>
        <begin position="34"/>
        <end position="187"/>
    </location>
</feature>
<name>A0A849I7G5_9HYPH</name>
<dbReference type="Gene3D" id="3.30.930.10">
    <property type="entry name" value="Bira Bifunctional Protein, Domain 2"/>
    <property type="match status" value="1"/>
</dbReference>
<dbReference type="Pfam" id="PF03099">
    <property type="entry name" value="BPL_LplA_LipB"/>
    <property type="match status" value="1"/>
</dbReference>
<dbReference type="Pfam" id="PF02237">
    <property type="entry name" value="BPL_C"/>
    <property type="match status" value="1"/>
</dbReference>
<evidence type="ECO:0000313" key="11">
    <source>
        <dbReference type="Proteomes" id="UP000564885"/>
    </source>
</evidence>
<evidence type="ECO:0000259" key="9">
    <source>
        <dbReference type="Pfam" id="PF03099"/>
    </source>
</evidence>
<dbReference type="InterPro" id="IPR045864">
    <property type="entry name" value="aa-tRNA-synth_II/BPL/LPL"/>
</dbReference>
<reference evidence="10 11" key="1">
    <citation type="submission" date="2020-04" db="EMBL/GenBank/DDBJ databases">
        <title>Enterovirga sp. isolate from soil.</title>
        <authorList>
            <person name="Chea S."/>
            <person name="Kim D.-U."/>
        </authorList>
    </citation>
    <scope>NUCLEOTIDE SEQUENCE [LARGE SCALE GENOMIC DNA]</scope>
    <source>
        <strain evidence="10 11">DB1703</strain>
    </source>
</reference>
<gene>
    <name evidence="10" type="ORF">HJG44_08025</name>
</gene>
<evidence type="ECO:0000256" key="6">
    <source>
        <dbReference type="ARBA" id="ARBA00047846"/>
    </source>
</evidence>
<evidence type="ECO:0000256" key="5">
    <source>
        <dbReference type="ARBA" id="ARBA00024227"/>
    </source>
</evidence>
<dbReference type="GO" id="GO:0005737">
    <property type="term" value="C:cytoplasm"/>
    <property type="evidence" value="ECO:0007669"/>
    <property type="project" value="TreeGrafter"/>
</dbReference>